<dbReference type="SUPFAM" id="SSF143990">
    <property type="entry name" value="YbiA-like"/>
    <property type="match status" value="1"/>
</dbReference>
<dbReference type="Gene3D" id="1.10.357.40">
    <property type="entry name" value="YbiA-like"/>
    <property type="match status" value="1"/>
</dbReference>
<dbReference type="Pfam" id="PF08719">
    <property type="entry name" value="NADAR"/>
    <property type="match status" value="1"/>
</dbReference>
<organism evidence="2 3">
    <name type="scientific">Sphaeroforma arctica JP610</name>
    <dbReference type="NCBI Taxonomy" id="667725"/>
    <lineage>
        <taxon>Eukaryota</taxon>
        <taxon>Ichthyosporea</taxon>
        <taxon>Ichthyophonida</taxon>
        <taxon>Sphaeroforma</taxon>
    </lineage>
</organism>
<evidence type="ECO:0000313" key="2">
    <source>
        <dbReference type="EMBL" id="KNC85916.1"/>
    </source>
</evidence>
<dbReference type="GeneID" id="25902413"/>
<proteinExistence type="predicted"/>
<feature type="domain" description="NADAR" evidence="1">
    <location>
        <begin position="2"/>
        <end position="114"/>
    </location>
</feature>
<evidence type="ECO:0000313" key="3">
    <source>
        <dbReference type="Proteomes" id="UP000054560"/>
    </source>
</evidence>
<dbReference type="InterPro" id="IPR012816">
    <property type="entry name" value="NADAR"/>
</dbReference>
<dbReference type="CDD" id="cd15457">
    <property type="entry name" value="NADAR"/>
    <property type="match status" value="1"/>
</dbReference>
<dbReference type="eggNOG" id="ENOG502S4FY">
    <property type="taxonomic scope" value="Eukaryota"/>
</dbReference>
<dbReference type="OrthoDB" id="206452at2759"/>
<protein>
    <recommendedName>
        <fullName evidence="1">NADAR domain-containing protein</fullName>
    </recommendedName>
</protein>
<dbReference type="EMBL" id="KQ241677">
    <property type="protein sequence ID" value="KNC85916.1"/>
    <property type="molecule type" value="Genomic_DNA"/>
</dbReference>
<dbReference type="AlphaFoldDB" id="A0A0L0GAJ8"/>
<accession>A0A0L0GAJ8</accession>
<sequence length="130" mass="15309">MLFNDEKTANAILREKNPEKVKALGRTVARFDPLVWISRSMFLVQQGLRYKFRQNQEMRDIMLGIEGRTLVEAAHYDRVWGVGMHETDTEIVFVDRWRGQNLLGQGLMNVPAELLFKESCRGRRTKKRWI</sequence>
<dbReference type="RefSeq" id="XP_014159818.1">
    <property type="nucleotide sequence ID" value="XM_014304343.1"/>
</dbReference>
<evidence type="ECO:0000259" key="1">
    <source>
        <dbReference type="Pfam" id="PF08719"/>
    </source>
</evidence>
<name>A0A0L0GAJ8_9EUKA</name>
<dbReference type="NCBIfam" id="TIGR02464">
    <property type="entry name" value="ribofla_fusion"/>
    <property type="match status" value="1"/>
</dbReference>
<dbReference type="Proteomes" id="UP000054560">
    <property type="component" value="Unassembled WGS sequence"/>
</dbReference>
<gene>
    <name evidence="2" type="ORF">SARC_01909</name>
</gene>
<keyword evidence="3" id="KW-1185">Reference proteome</keyword>
<dbReference type="STRING" id="667725.A0A0L0GAJ8"/>
<dbReference type="InterPro" id="IPR037238">
    <property type="entry name" value="YbiA-like_sf"/>
</dbReference>
<reference evidence="2 3" key="1">
    <citation type="submission" date="2011-02" db="EMBL/GenBank/DDBJ databases">
        <title>The Genome Sequence of Sphaeroforma arctica JP610.</title>
        <authorList>
            <consortium name="The Broad Institute Genome Sequencing Platform"/>
            <person name="Russ C."/>
            <person name="Cuomo C."/>
            <person name="Young S.K."/>
            <person name="Zeng Q."/>
            <person name="Gargeya S."/>
            <person name="Alvarado L."/>
            <person name="Berlin A."/>
            <person name="Chapman S.B."/>
            <person name="Chen Z."/>
            <person name="Freedman E."/>
            <person name="Gellesch M."/>
            <person name="Goldberg J."/>
            <person name="Griggs A."/>
            <person name="Gujja S."/>
            <person name="Heilman E."/>
            <person name="Heiman D."/>
            <person name="Howarth C."/>
            <person name="Mehta T."/>
            <person name="Neiman D."/>
            <person name="Pearson M."/>
            <person name="Roberts A."/>
            <person name="Saif S."/>
            <person name="Shea T."/>
            <person name="Shenoy N."/>
            <person name="Sisk P."/>
            <person name="Stolte C."/>
            <person name="Sykes S."/>
            <person name="White J."/>
            <person name="Yandava C."/>
            <person name="Burger G."/>
            <person name="Gray M.W."/>
            <person name="Holland P.W.H."/>
            <person name="King N."/>
            <person name="Lang F.B.F."/>
            <person name="Roger A.J."/>
            <person name="Ruiz-Trillo I."/>
            <person name="Haas B."/>
            <person name="Nusbaum C."/>
            <person name="Birren B."/>
        </authorList>
    </citation>
    <scope>NUCLEOTIDE SEQUENCE [LARGE SCALE GENOMIC DNA]</scope>
    <source>
        <strain evidence="2 3">JP610</strain>
    </source>
</reference>